<keyword evidence="1" id="KW-0812">Transmembrane</keyword>
<organism evidence="2 3">
    <name type="scientific">Heterorhabditis bacteriophora</name>
    <name type="common">Entomopathogenic nematode worm</name>
    <dbReference type="NCBI Taxonomy" id="37862"/>
    <lineage>
        <taxon>Eukaryota</taxon>
        <taxon>Metazoa</taxon>
        <taxon>Ecdysozoa</taxon>
        <taxon>Nematoda</taxon>
        <taxon>Chromadorea</taxon>
        <taxon>Rhabditida</taxon>
        <taxon>Rhabditina</taxon>
        <taxon>Rhabditomorpha</taxon>
        <taxon>Strongyloidea</taxon>
        <taxon>Heterorhabditidae</taxon>
        <taxon>Heterorhabditis</taxon>
    </lineage>
</organism>
<keyword evidence="1" id="KW-0472">Membrane</keyword>
<keyword evidence="2" id="KW-1185">Reference proteome</keyword>
<feature type="transmembrane region" description="Helical" evidence="1">
    <location>
        <begin position="81"/>
        <end position="105"/>
    </location>
</feature>
<dbReference type="AlphaFoldDB" id="A0A1I7WKX7"/>
<accession>A0A1I7WKX7</accession>
<evidence type="ECO:0000256" key="1">
    <source>
        <dbReference type="SAM" id="Phobius"/>
    </source>
</evidence>
<protein>
    <submittedName>
        <fullName evidence="3">Uncharacterized protein</fullName>
    </submittedName>
</protein>
<name>A0A1I7WKX7_HETBA</name>
<dbReference type="WBParaSite" id="Hba_05788">
    <property type="protein sequence ID" value="Hba_05788"/>
    <property type="gene ID" value="Hba_05788"/>
</dbReference>
<dbReference type="Proteomes" id="UP000095283">
    <property type="component" value="Unplaced"/>
</dbReference>
<reference evidence="3" key="1">
    <citation type="submission" date="2016-11" db="UniProtKB">
        <authorList>
            <consortium name="WormBaseParasite"/>
        </authorList>
    </citation>
    <scope>IDENTIFICATION</scope>
</reference>
<evidence type="ECO:0000313" key="3">
    <source>
        <dbReference type="WBParaSite" id="Hba_05788"/>
    </source>
</evidence>
<keyword evidence="1" id="KW-1133">Transmembrane helix</keyword>
<sequence>MFAWFFVHFSVQFERFCPKMDAQKFELRFKENILDTMRTRKSANCEKPLKIEKKKNSCKKVFYSIFFHCFTNRLKDIENNYPVIVVLIIRFIKLIYNKFYLIYIFKY</sequence>
<evidence type="ECO:0000313" key="2">
    <source>
        <dbReference type="Proteomes" id="UP000095283"/>
    </source>
</evidence>
<proteinExistence type="predicted"/>